<comment type="caution">
    <text evidence="1">The sequence shown here is derived from an EMBL/GenBank/DDBJ whole genome shotgun (WGS) entry which is preliminary data.</text>
</comment>
<organism evidence="1 2">
    <name type="scientific">Hermanssonia centrifuga</name>
    <dbReference type="NCBI Taxonomy" id="98765"/>
    <lineage>
        <taxon>Eukaryota</taxon>
        <taxon>Fungi</taxon>
        <taxon>Dikarya</taxon>
        <taxon>Basidiomycota</taxon>
        <taxon>Agaricomycotina</taxon>
        <taxon>Agaricomycetes</taxon>
        <taxon>Polyporales</taxon>
        <taxon>Meruliaceae</taxon>
        <taxon>Hermanssonia</taxon>
    </lineage>
</organism>
<gene>
    <name evidence="1" type="ORF">PHLCEN_2v3733</name>
</gene>
<dbReference type="EMBL" id="MLYV02000367">
    <property type="protein sequence ID" value="PSS05531.1"/>
    <property type="molecule type" value="Genomic_DNA"/>
</dbReference>
<keyword evidence="2" id="KW-1185">Reference proteome</keyword>
<dbReference type="AlphaFoldDB" id="A0A2R6QBN7"/>
<evidence type="ECO:0000313" key="1">
    <source>
        <dbReference type="EMBL" id="PSS05531.1"/>
    </source>
</evidence>
<dbReference type="Proteomes" id="UP000186601">
    <property type="component" value="Unassembled WGS sequence"/>
</dbReference>
<sequence>MSQGLNNFGRHWFGPRFLNKALAVQVLEDHTSVAEDYEKWVIRSKRALALRTYRTLRPLPPPFLRELP</sequence>
<evidence type="ECO:0000313" key="2">
    <source>
        <dbReference type="Proteomes" id="UP000186601"/>
    </source>
</evidence>
<protein>
    <submittedName>
        <fullName evidence="1">Uncharacterized protein</fullName>
    </submittedName>
</protein>
<reference evidence="1 2" key="1">
    <citation type="submission" date="2018-02" db="EMBL/GenBank/DDBJ databases">
        <title>Genome sequence of the basidiomycete white-rot fungus Phlebia centrifuga.</title>
        <authorList>
            <person name="Granchi Z."/>
            <person name="Peng M."/>
            <person name="de Vries R.P."/>
            <person name="Hilden K."/>
            <person name="Makela M.R."/>
            <person name="Grigoriev I."/>
            <person name="Riley R."/>
        </authorList>
    </citation>
    <scope>NUCLEOTIDE SEQUENCE [LARGE SCALE GENOMIC DNA]</scope>
    <source>
        <strain evidence="1 2">FBCC195</strain>
    </source>
</reference>
<name>A0A2R6QBN7_9APHY</name>
<accession>A0A2R6QBN7</accession>
<proteinExistence type="predicted"/>